<evidence type="ECO:0000313" key="2">
    <source>
        <dbReference type="EMBL" id="CEM34310.1"/>
    </source>
</evidence>
<feature type="compositionally biased region" description="Basic and acidic residues" evidence="1">
    <location>
        <begin position="188"/>
        <end position="205"/>
    </location>
</feature>
<name>A0A0G4GU88_VITBC</name>
<accession>A0A0G4GU88</accession>
<proteinExistence type="predicted"/>
<protein>
    <submittedName>
        <fullName evidence="2">Uncharacterized protein</fullName>
    </submittedName>
</protein>
<dbReference type="VEuPathDB" id="CryptoDB:Vbra_23030"/>
<organism evidence="2 3">
    <name type="scientific">Vitrella brassicaformis (strain CCMP3155)</name>
    <dbReference type="NCBI Taxonomy" id="1169540"/>
    <lineage>
        <taxon>Eukaryota</taxon>
        <taxon>Sar</taxon>
        <taxon>Alveolata</taxon>
        <taxon>Colpodellida</taxon>
        <taxon>Vitrellaceae</taxon>
        <taxon>Vitrella</taxon>
    </lineage>
</organism>
<reference evidence="2 3" key="1">
    <citation type="submission" date="2014-11" db="EMBL/GenBank/DDBJ databases">
        <authorList>
            <person name="Zhu J."/>
            <person name="Qi W."/>
            <person name="Song R."/>
        </authorList>
    </citation>
    <scope>NUCLEOTIDE SEQUENCE [LARGE SCALE GENOMIC DNA]</scope>
</reference>
<sequence length="398" mass="42207">MGVWCVVEMQRSLYGQPGAAEGDSGGKGFGGNTPTQPDLLGFPSTHLSGPSMPPSPANRTGTILHGTSHNDHQEVAGGRTVREGYGGRGVVLVRPTGGGREMRGGREYDSPLPAGGNTDASSSYGRPQADGPPRTSSPSHDYQPPAKQSMRTNNNGGRGADHGELREQMSGRVSGARPPVPYSKSRGAHAEGRDLPLHGRTRVDGEGAPLGRGQMGRYGGHVIGGYGSTTPSEFQSPLPAGGNTDASSSYGRPQRLFEGFEWLRAGLQGSGPIFSSPYVLRHGRQSSRIGLPILTGSSTWLRAPEFQAALLGDTVEPTATSRDMSPLSQRIHRGMERLTRQIRRDGVVVGEGDRRATWLGQPTSVYGFGAMMEKVIRGGGISCVVMADVAERERRADR</sequence>
<evidence type="ECO:0000313" key="3">
    <source>
        <dbReference type="Proteomes" id="UP000041254"/>
    </source>
</evidence>
<dbReference type="EMBL" id="CDMY01000820">
    <property type="protein sequence ID" value="CEM34310.1"/>
    <property type="molecule type" value="Genomic_DNA"/>
</dbReference>
<feature type="compositionally biased region" description="Basic and acidic residues" evidence="1">
    <location>
        <begin position="159"/>
        <end position="169"/>
    </location>
</feature>
<evidence type="ECO:0000256" key="1">
    <source>
        <dbReference type="SAM" id="MobiDB-lite"/>
    </source>
</evidence>
<gene>
    <name evidence="2" type="ORF">Vbra_23030</name>
</gene>
<keyword evidence="3" id="KW-1185">Reference proteome</keyword>
<feature type="region of interest" description="Disordered" evidence="1">
    <location>
        <begin position="17"/>
        <end position="215"/>
    </location>
</feature>
<dbReference type="InParanoid" id="A0A0G4GU88"/>
<dbReference type="AlphaFoldDB" id="A0A0G4GU88"/>
<dbReference type="Proteomes" id="UP000041254">
    <property type="component" value="Unassembled WGS sequence"/>
</dbReference>
<feature type="compositionally biased region" description="Polar residues" evidence="1">
    <location>
        <begin position="57"/>
        <end position="67"/>
    </location>
</feature>
<feature type="compositionally biased region" description="Basic and acidic residues" evidence="1">
    <location>
        <begin position="100"/>
        <end position="109"/>
    </location>
</feature>